<sequence length="78" mass="9030">MYRTKKDEQQRNPAFSEGGKVSRLGKKPGFLTHRNFLSCTQVFVSDSREEIVLLPYLVNFYASVSKLNHRVNELKTKP</sequence>
<feature type="compositionally biased region" description="Basic and acidic residues" evidence="1">
    <location>
        <begin position="1"/>
        <end position="10"/>
    </location>
</feature>
<gene>
    <name evidence="2" type="ORF">dnm_058270</name>
</gene>
<evidence type="ECO:0000256" key="1">
    <source>
        <dbReference type="SAM" id="MobiDB-lite"/>
    </source>
</evidence>
<accession>A0A975BRJ8</accession>
<organism evidence="2 3">
    <name type="scientific">Desulfonema magnum</name>
    <dbReference type="NCBI Taxonomy" id="45655"/>
    <lineage>
        <taxon>Bacteria</taxon>
        <taxon>Pseudomonadati</taxon>
        <taxon>Thermodesulfobacteriota</taxon>
        <taxon>Desulfobacteria</taxon>
        <taxon>Desulfobacterales</taxon>
        <taxon>Desulfococcaceae</taxon>
        <taxon>Desulfonema</taxon>
    </lineage>
</organism>
<evidence type="ECO:0000313" key="3">
    <source>
        <dbReference type="Proteomes" id="UP000663722"/>
    </source>
</evidence>
<dbReference type="Proteomes" id="UP000663722">
    <property type="component" value="Chromosome"/>
</dbReference>
<evidence type="ECO:0000313" key="2">
    <source>
        <dbReference type="EMBL" id="QTA89770.1"/>
    </source>
</evidence>
<dbReference type="EMBL" id="CP061800">
    <property type="protein sequence ID" value="QTA89770.1"/>
    <property type="molecule type" value="Genomic_DNA"/>
</dbReference>
<reference evidence="2" key="1">
    <citation type="journal article" date="2021" name="Microb. Physiol.">
        <title>Proteogenomic Insights into the Physiology of Marine, Sulfate-Reducing, Filamentous Desulfonema limicola and Desulfonema magnum.</title>
        <authorList>
            <person name="Schnaars V."/>
            <person name="Wohlbrand L."/>
            <person name="Scheve S."/>
            <person name="Hinrichs C."/>
            <person name="Reinhardt R."/>
            <person name="Rabus R."/>
        </authorList>
    </citation>
    <scope>NUCLEOTIDE SEQUENCE</scope>
    <source>
        <strain evidence="2">4be13</strain>
    </source>
</reference>
<proteinExistence type="predicted"/>
<keyword evidence="3" id="KW-1185">Reference proteome</keyword>
<dbReference type="AlphaFoldDB" id="A0A975BRJ8"/>
<name>A0A975BRJ8_9BACT</name>
<protein>
    <submittedName>
        <fullName evidence="2">Uncharacterized protein</fullName>
    </submittedName>
</protein>
<feature type="region of interest" description="Disordered" evidence="1">
    <location>
        <begin position="1"/>
        <end position="25"/>
    </location>
</feature>
<dbReference type="KEGG" id="dmm:dnm_058270"/>